<organism evidence="2 3">
    <name type="scientific">Brucella pecoris</name>
    <dbReference type="NCBI Taxonomy" id="867683"/>
    <lineage>
        <taxon>Bacteria</taxon>
        <taxon>Pseudomonadati</taxon>
        <taxon>Pseudomonadota</taxon>
        <taxon>Alphaproteobacteria</taxon>
        <taxon>Hyphomicrobiales</taxon>
        <taxon>Brucellaceae</taxon>
        <taxon>Brucella/Ochrobactrum group</taxon>
        <taxon>Brucella</taxon>
    </lineage>
</organism>
<protein>
    <submittedName>
        <fullName evidence="2">Uncharacterized protein</fullName>
    </submittedName>
</protein>
<feature type="compositionally biased region" description="Polar residues" evidence="1">
    <location>
        <begin position="79"/>
        <end position="94"/>
    </location>
</feature>
<keyword evidence="3" id="KW-1185">Reference proteome</keyword>
<sequence>MSQEIRTTRRVVLLGGDQRTGLLMQDHHVVDEPKRTPEMPNGFTVAMPLIHKRNNTLTQLYRMRLAHGASPSMGKVKHTSSQTGIMNPVNGDTL</sequence>
<dbReference type="RefSeq" id="WP_235894853.1">
    <property type="nucleotide sequence ID" value="NZ_JACIEX010000003.1"/>
</dbReference>
<dbReference type="Proteomes" id="UP000553980">
    <property type="component" value="Unassembled WGS sequence"/>
</dbReference>
<evidence type="ECO:0000313" key="3">
    <source>
        <dbReference type="Proteomes" id="UP000553980"/>
    </source>
</evidence>
<feature type="region of interest" description="Disordered" evidence="1">
    <location>
        <begin position="69"/>
        <end position="94"/>
    </location>
</feature>
<accession>A0AB34YTN8</accession>
<name>A0AB34YTN8_9HYPH</name>
<evidence type="ECO:0000313" key="2">
    <source>
        <dbReference type="EMBL" id="MBB4093131.1"/>
    </source>
</evidence>
<dbReference type="EMBL" id="JACIEX010000003">
    <property type="protein sequence ID" value="MBB4093131.1"/>
    <property type="molecule type" value="Genomic_DNA"/>
</dbReference>
<evidence type="ECO:0000256" key="1">
    <source>
        <dbReference type="SAM" id="MobiDB-lite"/>
    </source>
</evidence>
<dbReference type="AlphaFoldDB" id="A0AB34YTN8"/>
<reference evidence="2 3" key="1">
    <citation type="submission" date="2020-08" db="EMBL/GenBank/DDBJ databases">
        <title>Genomic Encyclopedia of Type Strains, Phase IV (KMG-IV): sequencing the most valuable type-strain genomes for metagenomic binning, comparative biology and taxonomic classification.</title>
        <authorList>
            <person name="Goeker M."/>
        </authorList>
    </citation>
    <scope>NUCLEOTIDE SEQUENCE [LARGE SCALE GENOMIC DNA]</scope>
    <source>
        <strain evidence="2 3">DSM 23868</strain>
    </source>
</reference>
<comment type="caution">
    <text evidence="2">The sequence shown here is derived from an EMBL/GenBank/DDBJ whole genome shotgun (WGS) entry which is preliminary data.</text>
</comment>
<gene>
    <name evidence="2" type="ORF">GGQ79_001633</name>
</gene>
<proteinExistence type="predicted"/>